<dbReference type="Proteomes" id="UP000053480">
    <property type="component" value="Unassembled WGS sequence"/>
</dbReference>
<comment type="caution">
    <text evidence="1">The sequence shown here is derived from an EMBL/GenBank/DDBJ whole genome shotgun (WGS) entry which is preliminary data.</text>
</comment>
<name>A0ACC6TQ20_9CREN</name>
<sequence length="69" mass="8373">MNQELKEKIIEVLKTGDRTSTEIMRELLKKDINFNAVEFRETLAQMVREGIVEKYPVYETKKFYFRVKR</sequence>
<accession>A0ACC6TQ20</accession>
<protein>
    <submittedName>
        <fullName evidence="1">Uncharacterized protein</fullName>
    </submittedName>
</protein>
<reference evidence="1" key="1">
    <citation type="submission" date="2024-07" db="EMBL/GenBank/DDBJ databases">
        <title>Metagenome and Metagenome-Assembled Genomes of Archaea from a hot spring from the geothermal field of Los Azufres, Mexico.</title>
        <authorList>
            <person name="Marin-Paredes R."/>
            <person name="Martinez-Romero E."/>
            <person name="Servin-Garciduenas L.E."/>
        </authorList>
    </citation>
    <scope>NUCLEOTIDE SEQUENCE</scope>
    <source>
        <strain evidence="1">AZ1-454</strain>
    </source>
</reference>
<organism evidence="1 2">
    <name type="scientific">Candidatus Aramenus sulfurataquae</name>
    <dbReference type="NCBI Taxonomy" id="1326980"/>
    <lineage>
        <taxon>Archaea</taxon>
        <taxon>Thermoproteota</taxon>
        <taxon>Thermoprotei</taxon>
        <taxon>Sulfolobales</taxon>
        <taxon>Sulfolobaceae</taxon>
        <taxon>Candidatus Aramenus</taxon>
    </lineage>
</organism>
<proteinExistence type="predicted"/>
<evidence type="ECO:0000313" key="2">
    <source>
        <dbReference type="Proteomes" id="UP000053480"/>
    </source>
</evidence>
<dbReference type="EMBL" id="JZWS03000009">
    <property type="protein sequence ID" value="MEW9491920.1"/>
    <property type="molecule type" value="Genomic_DNA"/>
</dbReference>
<gene>
    <name evidence="1" type="ORF">TQ35_0006950</name>
</gene>
<evidence type="ECO:0000313" key="1">
    <source>
        <dbReference type="EMBL" id="MEW9491920.1"/>
    </source>
</evidence>